<feature type="coiled-coil region" evidence="1">
    <location>
        <begin position="26"/>
        <end position="77"/>
    </location>
</feature>
<evidence type="ECO:0000313" key="3">
    <source>
        <dbReference type="Proteomes" id="UP000282469"/>
    </source>
</evidence>
<dbReference type="Proteomes" id="UP000282469">
    <property type="component" value="Segment"/>
</dbReference>
<protein>
    <submittedName>
        <fullName evidence="2">Pe38-like protein</fullName>
    </submittedName>
</protein>
<evidence type="ECO:0000256" key="1">
    <source>
        <dbReference type="SAM" id="Coils"/>
    </source>
</evidence>
<proteinExistence type="predicted"/>
<organism evidence="2 3">
    <name type="scientific">Glossina hytrovirus (isolate Glossina pallidipes/Ethiopia/Seibersdorf/-)</name>
    <name type="common">GHV</name>
    <dbReference type="NCBI Taxonomy" id="379529"/>
    <lineage>
        <taxon>Viruses</taxon>
        <taxon>Viruses incertae sedis</taxon>
        <taxon>Naldaviricetes</taxon>
        <taxon>Lefavirales</taxon>
        <taxon>Hytrosaviridae</taxon>
        <taxon>Glossinavirus</taxon>
        <taxon>Glossinavirus glopallidipedis</taxon>
    </lineage>
</organism>
<sequence length="81" mass="9890">MSVKVFPINKVHRELLFSNIELKKQNSELKQEDDINKDNIRKLELEKIQLIYKNEELEKENHHLREENCMLKRKNEETTKN</sequence>
<keyword evidence="1" id="KW-0175">Coiled coil</keyword>
<name>A0A109QTF9_GHVS</name>
<evidence type="ECO:0000313" key="2">
    <source>
        <dbReference type="EMBL" id="AMB48744.1"/>
    </source>
</evidence>
<reference evidence="2 3" key="1">
    <citation type="journal article" date="2016" name="J. Gen. Virol.">
        <title>Comprehensive annotation of Glossina pallidipes salivary gland hypertrophy virus from Ethiopian tsetse flies: a proteogenomics approach.</title>
        <authorList>
            <person name="Abd-Alla A.M."/>
            <person name="Kariithi H.M."/>
            <person name="Cousserans F."/>
            <person name="Parker N.J."/>
            <person name="Ince I.A."/>
            <person name="Scully E.D."/>
            <person name="Boeren S."/>
            <person name="Geib S.M."/>
            <person name="Mekonnen S."/>
            <person name="Vlak J.M."/>
            <person name="Parker A.G."/>
            <person name="Vreysen M.J."/>
            <person name="Bergoin M."/>
        </authorList>
    </citation>
    <scope>NUCLEOTIDE SEQUENCE [LARGE SCALE GENOMIC DNA]</scope>
    <source>
        <strain evidence="2 3">Ethiopian</strain>
    </source>
</reference>
<gene>
    <name evidence="2" type="ORF">GpSGHVEth140</name>
</gene>
<organismHost>
    <name type="scientific">Glossina</name>
    <name type="common">tsetse flies</name>
    <dbReference type="NCBI Taxonomy" id="7393"/>
</organismHost>
<accession>A0A109QTF9</accession>
<dbReference type="EMBL" id="KU050077">
    <property type="protein sequence ID" value="AMB48744.1"/>
    <property type="molecule type" value="Genomic_DNA"/>
</dbReference>